<comment type="similarity">
    <text evidence="1">Belongs to the isochorismatase family.</text>
</comment>
<dbReference type="PANTHER" id="PTHR14119:SF3">
    <property type="entry name" value="ISOCHORISMATASE DOMAIN-CONTAINING PROTEIN 2"/>
    <property type="match status" value="1"/>
</dbReference>
<name>S9WPE6_9TRYP</name>
<organism evidence="3 4">
    <name type="scientific">Angomonas deanei</name>
    <dbReference type="NCBI Taxonomy" id="59799"/>
    <lineage>
        <taxon>Eukaryota</taxon>
        <taxon>Discoba</taxon>
        <taxon>Euglenozoa</taxon>
        <taxon>Kinetoplastea</taxon>
        <taxon>Metakinetoplastina</taxon>
        <taxon>Trypanosomatida</taxon>
        <taxon>Trypanosomatidae</taxon>
        <taxon>Strigomonadinae</taxon>
        <taxon>Angomonas</taxon>
    </lineage>
</organism>
<dbReference type="PANTHER" id="PTHR14119">
    <property type="entry name" value="HYDROLASE"/>
    <property type="match status" value="1"/>
</dbReference>
<dbReference type="Proteomes" id="UP000515908">
    <property type="component" value="Chromosome 18"/>
</dbReference>
<dbReference type="InterPro" id="IPR000868">
    <property type="entry name" value="Isochorismatase-like_dom"/>
</dbReference>
<evidence type="ECO:0000313" key="3">
    <source>
        <dbReference type="EMBL" id="CAD2220595.1"/>
    </source>
</evidence>
<protein>
    <submittedName>
        <fullName evidence="3">Isochorismatase family, putative</fullName>
    </submittedName>
</protein>
<dbReference type="AlphaFoldDB" id="S9WPE6"/>
<dbReference type="InterPro" id="IPR050993">
    <property type="entry name" value="Isochorismatase_domain"/>
</dbReference>
<gene>
    <name evidence="3" type="ORF">ADEAN_000811700</name>
</gene>
<dbReference type="EMBL" id="LR877162">
    <property type="protein sequence ID" value="CAD2220595.1"/>
    <property type="molecule type" value="Genomic_DNA"/>
</dbReference>
<sequence length="192" mass="20883">MSRLLPHYSKGKTAFLCVDLQKAFAPRIANFANCVFVANQFAALHEVLKEETKYVVTEQYPKGLGNTVPEIKVPNGSLVVPKTQFSCIVPEVVTALKDVDNVVLFGIEGHACILQTAAELLDMKKKVALPVDGIGSQKATDLGAAIELMRTWGPDCFVTSTESIILQMTKGASDPKFKQVSGILKNKHPIEI</sequence>
<dbReference type="SUPFAM" id="SSF52499">
    <property type="entry name" value="Isochorismatase-like hydrolases"/>
    <property type="match status" value="1"/>
</dbReference>
<dbReference type="OrthoDB" id="269496at2759"/>
<feature type="domain" description="Isochorismatase-like" evidence="2">
    <location>
        <begin position="13"/>
        <end position="151"/>
    </location>
</feature>
<evidence type="ECO:0000313" key="4">
    <source>
        <dbReference type="Proteomes" id="UP000515908"/>
    </source>
</evidence>
<dbReference type="InterPro" id="IPR036380">
    <property type="entry name" value="Isochorismatase-like_sf"/>
</dbReference>
<evidence type="ECO:0000256" key="1">
    <source>
        <dbReference type="ARBA" id="ARBA00006336"/>
    </source>
</evidence>
<reference evidence="3 4" key="1">
    <citation type="submission" date="2020-08" db="EMBL/GenBank/DDBJ databases">
        <authorList>
            <person name="Newling K."/>
            <person name="Davey J."/>
            <person name="Forrester S."/>
        </authorList>
    </citation>
    <scope>NUCLEOTIDE SEQUENCE [LARGE SCALE GENOMIC DNA]</scope>
    <source>
        <strain evidence="4">Crithidia deanei Carvalho (ATCC PRA-265)</strain>
    </source>
</reference>
<proteinExistence type="inferred from homology"/>
<dbReference type="Pfam" id="PF00857">
    <property type="entry name" value="Isochorismatase"/>
    <property type="match status" value="1"/>
</dbReference>
<dbReference type="VEuPathDB" id="TriTrypDB:ADEAN_000811700"/>
<evidence type="ECO:0000259" key="2">
    <source>
        <dbReference type="Pfam" id="PF00857"/>
    </source>
</evidence>
<dbReference type="Gene3D" id="3.40.50.850">
    <property type="entry name" value="Isochorismatase-like"/>
    <property type="match status" value="1"/>
</dbReference>
<accession>S9WPE6</accession>
<keyword evidence="4" id="KW-1185">Reference proteome</keyword>